<comment type="function">
    <text evidence="3">Catalyzes the hydrolysis of 10-formyltetrahydrofolate (formyl-FH4) to formate and tetrahydrofolate (FH4).</text>
</comment>
<dbReference type="Gene3D" id="3.40.50.170">
    <property type="entry name" value="Formyl transferase, N-terminal domain"/>
    <property type="match status" value="1"/>
</dbReference>
<dbReference type="GO" id="GO:0006189">
    <property type="term" value="P:'de novo' IMP biosynthetic process"/>
    <property type="evidence" value="ECO:0007669"/>
    <property type="project" value="UniProtKB-UniRule"/>
</dbReference>
<organism evidence="6 7">
    <name type="scientific">Micrococcus cohnii</name>
    <dbReference type="NCBI Taxonomy" id="993416"/>
    <lineage>
        <taxon>Bacteria</taxon>
        <taxon>Bacillati</taxon>
        <taxon>Actinomycetota</taxon>
        <taxon>Actinomycetes</taxon>
        <taxon>Micrococcales</taxon>
        <taxon>Micrococcaceae</taxon>
        <taxon>Micrococcus</taxon>
    </lineage>
</organism>
<name>A0A7W7DXJ5_9MICC</name>
<dbReference type="InterPro" id="IPR044074">
    <property type="entry name" value="PurU_ACT"/>
</dbReference>
<evidence type="ECO:0000313" key="7">
    <source>
        <dbReference type="Proteomes" id="UP000540191"/>
    </source>
</evidence>
<keyword evidence="7" id="KW-1185">Reference proteome</keyword>
<feature type="region of interest" description="Disordered" evidence="4">
    <location>
        <begin position="1"/>
        <end position="24"/>
    </location>
</feature>
<sequence length="309" mass="34102">MSASHRRSPSADAAACRTETPPEAAQERRHVLTFACPDRRGIVHAVTGALLEQDADIAESQQYGSPDTGMFFLRVEFRSPASAERLEAVLAPLRERFAARASLWPASARTRTLIMCSKDGHTLNDLLFARRAGALPIDVPAIVSNHRDLEPLAAFHEIPFVHVPVAPGDPASKRAAEDRLRQLLLEHEVDLVVLARYMQILSDELCTDLAGRAINIHHSFLPSFKGARPYHQAHERGVKLIGATAHYVTSDLDEGPIIAQQVQPVTHAQTAADFVERGREVEGSTLVRAVRWHAEHRVLLDGRRTVVFA</sequence>
<keyword evidence="2 3" id="KW-0378">Hydrolase</keyword>
<evidence type="ECO:0000256" key="4">
    <source>
        <dbReference type="SAM" id="MobiDB-lite"/>
    </source>
</evidence>
<dbReference type="SUPFAM" id="SSF53328">
    <property type="entry name" value="Formyltransferase"/>
    <property type="match status" value="1"/>
</dbReference>
<dbReference type="InterPro" id="IPR041729">
    <property type="entry name" value="Formyl-FH4-Hydrolase_C"/>
</dbReference>
<dbReference type="GO" id="GO:0008864">
    <property type="term" value="F:formyltetrahydrofolate deformylase activity"/>
    <property type="evidence" value="ECO:0007669"/>
    <property type="project" value="UniProtKB-UniRule"/>
</dbReference>
<accession>A0A7W7DXJ5</accession>
<dbReference type="UniPathway" id="UPA00074">
    <property type="reaction ID" value="UER00170"/>
</dbReference>
<dbReference type="InterPro" id="IPR036477">
    <property type="entry name" value="Formyl_transf_N_sf"/>
</dbReference>
<dbReference type="PROSITE" id="PS51671">
    <property type="entry name" value="ACT"/>
    <property type="match status" value="1"/>
</dbReference>
<dbReference type="CDD" id="cd08648">
    <property type="entry name" value="FMT_core_Formyl-FH4-Hydrolase_C"/>
    <property type="match status" value="1"/>
</dbReference>
<feature type="domain" description="ACT" evidence="5">
    <location>
        <begin position="31"/>
        <end position="107"/>
    </location>
</feature>
<dbReference type="Gene3D" id="3.30.70.260">
    <property type="match status" value="1"/>
</dbReference>
<dbReference type="InterPro" id="IPR002912">
    <property type="entry name" value="ACT_dom"/>
</dbReference>
<dbReference type="SUPFAM" id="SSF55021">
    <property type="entry name" value="ACT-like"/>
    <property type="match status" value="1"/>
</dbReference>
<dbReference type="InterPro" id="IPR045865">
    <property type="entry name" value="ACT-like_dom_sf"/>
</dbReference>
<protein>
    <recommendedName>
        <fullName evidence="3">Formyltetrahydrofolate deformylase</fullName>
        <ecNumber evidence="3">3.5.1.10</ecNumber>
    </recommendedName>
    <alternativeName>
        <fullName evidence="3">Formyl-FH(4) hydrolase</fullName>
    </alternativeName>
</protein>
<dbReference type="InterPro" id="IPR002376">
    <property type="entry name" value="Formyl_transf_N"/>
</dbReference>
<dbReference type="CDD" id="cd04875">
    <property type="entry name" value="ACT_F4HF-DF"/>
    <property type="match status" value="1"/>
</dbReference>
<reference evidence="6 7" key="1">
    <citation type="submission" date="2020-08" db="EMBL/GenBank/DDBJ databases">
        <title>Sequencing the genomes of 1000 actinobacteria strains.</title>
        <authorList>
            <person name="Klenk H.-P."/>
        </authorList>
    </citation>
    <scope>NUCLEOTIDE SEQUENCE [LARGE SCALE GENOMIC DNA]</scope>
    <source>
        <strain evidence="6 7">DSM 23974</strain>
    </source>
</reference>
<dbReference type="Proteomes" id="UP000540191">
    <property type="component" value="Unassembled WGS sequence"/>
</dbReference>
<dbReference type="RefSeq" id="WP_184240759.1">
    <property type="nucleotide sequence ID" value="NZ_JACHNA010000001.1"/>
</dbReference>
<dbReference type="PIRSF" id="PIRSF036480">
    <property type="entry name" value="FormyFH4_hydr"/>
    <property type="match status" value="1"/>
</dbReference>
<dbReference type="EMBL" id="JACHNA010000001">
    <property type="protein sequence ID" value="MBB4734569.1"/>
    <property type="molecule type" value="Genomic_DNA"/>
</dbReference>
<evidence type="ECO:0000259" key="5">
    <source>
        <dbReference type="PROSITE" id="PS51671"/>
    </source>
</evidence>
<keyword evidence="1 3" id="KW-0554">One-carbon metabolism</keyword>
<comment type="similarity">
    <text evidence="3">Belongs to the PurU family.</text>
</comment>
<dbReference type="PANTHER" id="PTHR42706:SF1">
    <property type="entry name" value="FORMYLTETRAHYDROFOLATE DEFORMYLASE 2, MITOCHONDRIAL"/>
    <property type="match status" value="1"/>
</dbReference>
<evidence type="ECO:0000256" key="1">
    <source>
        <dbReference type="ARBA" id="ARBA00022563"/>
    </source>
</evidence>
<dbReference type="EC" id="3.5.1.10" evidence="3"/>
<keyword evidence="3" id="KW-0658">Purine biosynthesis</keyword>
<gene>
    <name evidence="3" type="primary">purU</name>
    <name evidence="6" type="ORF">HDA30_000077</name>
</gene>
<dbReference type="PRINTS" id="PR01575">
    <property type="entry name" value="FFH4HYDRLASE"/>
</dbReference>
<comment type="catalytic activity">
    <reaction evidence="3">
        <text>(6R)-10-formyltetrahydrofolate + H2O = (6S)-5,6,7,8-tetrahydrofolate + formate + H(+)</text>
        <dbReference type="Rhea" id="RHEA:19833"/>
        <dbReference type="ChEBI" id="CHEBI:15377"/>
        <dbReference type="ChEBI" id="CHEBI:15378"/>
        <dbReference type="ChEBI" id="CHEBI:15740"/>
        <dbReference type="ChEBI" id="CHEBI:57453"/>
        <dbReference type="ChEBI" id="CHEBI:195366"/>
        <dbReference type="EC" id="3.5.1.10"/>
    </reaction>
</comment>
<dbReference type="GO" id="GO:0006730">
    <property type="term" value="P:one-carbon metabolic process"/>
    <property type="evidence" value="ECO:0007669"/>
    <property type="project" value="UniProtKB-KW"/>
</dbReference>
<dbReference type="InterPro" id="IPR004810">
    <property type="entry name" value="PurU"/>
</dbReference>
<comment type="pathway">
    <text evidence="3">Purine metabolism; IMP biosynthesis via de novo pathway; formate from 10-formyl-5,6,7,8-tetrahydrofolate: step 1/1.</text>
</comment>
<evidence type="ECO:0000313" key="6">
    <source>
        <dbReference type="EMBL" id="MBB4734569.1"/>
    </source>
</evidence>
<dbReference type="PANTHER" id="PTHR42706">
    <property type="entry name" value="FORMYLTETRAHYDROFOLATE DEFORMYLASE"/>
    <property type="match status" value="1"/>
</dbReference>
<dbReference type="NCBIfam" id="NF004684">
    <property type="entry name" value="PRK06027.1"/>
    <property type="match status" value="1"/>
</dbReference>
<feature type="active site" evidence="3">
    <location>
        <position position="253"/>
    </location>
</feature>
<evidence type="ECO:0000256" key="3">
    <source>
        <dbReference type="HAMAP-Rule" id="MF_01927"/>
    </source>
</evidence>
<comment type="caution">
    <text evidence="6">The sequence shown here is derived from an EMBL/GenBank/DDBJ whole genome shotgun (WGS) entry which is preliminary data.</text>
</comment>
<dbReference type="AlphaFoldDB" id="A0A7W7DXJ5"/>
<dbReference type="HAMAP" id="MF_01927">
    <property type="entry name" value="PurU"/>
    <property type="match status" value="1"/>
</dbReference>
<proteinExistence type="inferred from homology"/>
<dbReference type="Pfam" id="PF00551">
    <property type="entry name" value="Formyl_trans_N"/>
    <property type="match status" value="1"/>
</dbReference>
<evidence type="ECO:0000256" key="2">
    <source>
        <dbReference type="ARBA" id="ARBA00022801"/>
    </source>
</evidence>